<feature type="compositionally biased region" description="Basic and acidic residues" evidence="1">
    <location>
        <begin position="52"/>
        <end position="75"/>
    </location>
</feature>
<evidence type="ECO:0000313" key="2">
    <source>
        <dbReference type="EMBL" id="CAJ1925941.1"/>
    </source>
</evidence>
<evidence type="ECO:0000313" key="3">
    <source>
        <dbReference type="Proteomes" id="UP001189624"/>
    </source>
</evidence>
<gene>
    <name evidence="2" type="ORF">AYBTSS11_LOCUS3937</name>
</gene>
<protein>
    <submittedName>
        <fullName evidence="2">Uncharacterized protein</fullName>
    </submittedName>
</protein>
<dbReference type="AlphaFoldDB" id="A0AA86S5Q7"/>
<proteinExistence type="predicted"/>
<reference evidence="2" key="1">
    <citation type="submission" date="2023-10" db="EMBL/GenBank/DDBJ databases">
        <authorList>
            <person name="Domelevo Entfellner J.-B."/>
        </authorList>
    </citation>
    <scope>NUCLEOTIDE SEQUENCE</scope>
</reference>
<dbReference type="Gramene" id="rna-AYBTSS11_LOCUS3937">
    <property type="protein sequence ID" value="CAJ1925941.1"/>
    <property type="gene ID" value="gene-AYBTSS11_LOCUS3937"/>
</dbReference>
<accession>A0AA86S5Q7</accession>
<evidence type="ECO:0000256" key="1">
    <source>
        <dbReference type="SAM" id="MobiDB-lite"/>
    </source>
</evidence>
<organism evidence="2 3">
    <name type="scientific">Sphenostylis stenocarpa</name>
    <dbReference type="NCBI Taxonomy" id="92480"/>
    <lineage>
        <taxon>Eukaryota</taxon>
        <taxon>Viridiplantae</taxon>
        <taxon>Streptophyta</taxon>
        <taxon>Embryophyta</taxon>
        <taxon>Tracheophyta</taxon>
        <taxon>Spermatophyta</taxon>
        <taxon>Magnoliopsida</taxon>
        <taxon>eudicotyledons</taxon>
        <taxon>Gunneridae</taxon>
        <taxon>Pentapetalae</taxon>
        <taxon>rosids</taxon>
        <taxon>fabids</taxon>
        <taxon>Fabales</taxon>
        <taxon>Fabaceae</taxon>
        <taxon>Papilionoideae</taxon>
        <taxon>50 kb inversion clade</taxon>
        <taxon>NPAAA clade</taxon>
        <taxon>indigoferoid/millettioid clade</taxon>
        <taxon>Phaseoleae</taxon>
        <taxon>Sphenostylis</taxon>
    </lineage>
</organism>
<feature type="region of interest" description="Disordered" evidence="1">
    <location>
        <begin position="1"/>
        <end position="75"/>
    </location>
</feature>
<dbReference type="Proteomes" id="UP001189624">
    <property type="component" value="Chromosome 2"/>
</dbReference>
<keyword evidence="3" id="KW-1185">Reference proteome</keyword>
<sequence length="75" mass="8042">MVTFFPALSPSIAPSERIESKGGSETTCKESLSGHDQGTRGACITHQKQRRVTGEEQSEGKTESDLVGYHDDACA</sequence>
<feature type="compositionally biased region" description="Polar residues" evidence="1">
    <location>
        <begin position="23"/>
        <end position="36"/>
    </location>
</feature>
<dbReference type="EMBL" id="OY731399">
    <property type="protein sequence ID" value="CAJ1925941.1"/>
    <property type="molecule type" value="Genomic_DNA"/>
</dbReference>
<name>A0AA86S5Q7_9FABA</name>